<dbReference type="InterPro" id="IPR001563">
    <property type="entry name" value="Peptidase_S10"/>
</dbReference>
<sequence>MKISLLTLSLCLLLVYTGIAQKADPSVTLATRTSSFPDPELSVTKHSITLTGAGGVVQKINYTATAGYLPQRDESGKIRANIFFVAYTRDGVTNPGSRPITYTYNGGPGSASVWLHMGALGPKRILMGDDGTMLAPPYTVSDNEFTWLAFTDLVFIDPVMTGYSRPAEGVDKKEFTGYVEDLQSVGDFIRLYTTRYDRWGSPKFLAGESYGTTRSAGLSGYLQDRHGLFLNGIVLISAVLDFTTIQFAIGGNELPYSLFLPTYAAMAWYHKQVPAYKELKTLLKEVEAYAAGDYTLALMKGDKLTPAERQTIAAQLNKFTGLSVDYLLGSNLRIRDSRFTKELLRKQGRTVGRLDGRFTASDYDRAGESTEFDPSYNATIYGPFTTAVNDHLHRVLNVKNDLPYEILTGRVRPWNYSNVQNQFLNTAETLRNAMTKNPYLKVHVCNGYYDMATPYFATEYTFSHMMLDPALKSNVTMSYYEAGHMMYIDRPALIDMTRHVADFYKTALPK</sequence>
<evidence type="ECO:0000256" key="1">
    <source>
        <dbReference type="SAM" id="SignalP"/>
    </source>
</evidence>
<comment type="caution">
    <text evidence="2">The sequence shown here is derived from an EMBL/GenBank/DDBJ whole genome shotgun (WGS) entry which is preliminary data.</text>
</comment>
<proteinExistence type="predicted"/>
<protein>
    <submittedName>
        <fullName evidence="2">Peptidase S10</fullName>
    </submittedName>
</protein>
<evidence type="ECO:0000313" key="3">
    <source>
        <dbReference type="Proteomes" id="UP000290407"/>
    </source>
</evidence>
<dbReference type="GO" id="GO:0006508">
    <property type="term" value="P:proteolysis"/>
    <property type="evidence" value="ECO:0007669"/>
    <property type="project" value="InterPro"/>
</dbReference>
<dbReference type="SUPFAM" id="SSF53474">
    <property type="entry name" value="alpha/beta-Hydrolases"/>
    <property type="match status" value="1"/>
</dbReference>
<gene>
    <name evidence="2" type="ORF">EQG79_10795</name>
</gene>
<dbReference type="Gene3D" id="3.40.50.1820">
    <property type="entry name" value="alpha/beta hydrolase"/>
    <property type="match status" value="1"/>
</dbReference>
<dbReference type="EMBL" id="SBLB01000002">
    <property type="protein sequence ID" value="RYC70340.1"/>
    <property type="molecule type" value="Genomic_DNA"/>
</dbReference>
<keyword evidence="3" id="KW-1185">Reference proteome</keyword>
<dbReference type="InterPro" id="IPR029058">
    <property type="entry name" value="AB_hydrolase_fold"/>
</dbReference>
<feature type="signal peptide" evidence="1">
    <location>
        <begin position="1"/>
        <end position="22"/>
    </location>
</feature>
<accession>A0A4Q2URN9</accession>
<dbReference type="GO" id="GO:0004185">
    <property type="term" value="F:serine-type carboxypeptidase activity"/>
    <property type="evidence" value="ECO:0007669"/>
    <property type="project" value="InterPro"/>
</dbReference>
<evidence type="ECO:0000313" key="2">
    <source>
        <dbReference type="EMBL" id="RYC70340.1"/>
    </source>
</evidence>
<organism evidence="2 3">
    <name type="scientific">Spirosoma sordidisoli</name>
    <dbReference type="NCBI Taxonomy" id="2502893"/>
    <lineage>
        <taxon>Bacteria</taxon>
        <taxon>Pseudomonadati</taxon>
        <taxon>Bacteroidota</taxon>
        <taxon>Cytophagia</taxon>
        <taxon>Cytophagales</taxon>
        <taxon>Cytophagaceae</taxon>
        <taxon>Spirosoma</taxon>
    </lineage>
</organism>
<dbReference type="Pfam" id="PF00450">
    <property type="entry name" value="Peptidase_S10"/>
    <property type="match status" value="1"/>
</dbReference>
<name>A0A4Q2URN9_9BACT</name>
<dbReference type="AlphaFoldDB" id="A0A4Q2URN9"/>
<keyword evidence="1" id="KW-0732">Signal</keyword>
<feature type="chain" id="PRO_5020775949" evidence="1">
    <location>
        <begin position="23"/>
        <end position="510"/>
    </location>
</feature>
<dbReference type="Proteomes" id="UP000290407">
    <property type="component" value="Unassembled WGS sequence"/>
</dbReference>
<reference evidence="2 3" key="1">
    <citation type="submission" date="2019-01" db="EMBL/GenBank/DDBJ databases">
        <title>Spirosoma flava sp. nov., a propanil-degrading bacterium isolated from herbicide-contaminated soil.</title>
        <authorList>
            <person name="Zhang L."/>
            <person name="Jiang J.-D."/>
        </authorList>
    </citation>
    <scope>NUCLEOTIDE SEQUENCE [LARGE SCALE GENOMIC DNA]</scope>
    <source>
        <strain evidence="2 3">TY50</strain>
    </source>
</reference>
<dbReference type="RefSeq" id="WP_129601478.1">
    <property type="nucleotide sequence ID" value="NZ_SBLB01000002.1"/>
</dbReference>